<dbReference type="EMBL" id="PGEX01000001">
    <property type="protein sequence ID" value="PJJ40623.1"/>
    <property type="molecule type" value="Genomic_DNA"/>
</dbReference>
<comment type="cofactor">
    <cofactor evidence="6">
        <name>[4Fe-4S] cluster</name>
        <dbReference type="ChEBI" id="CHEBI:49883"/>
    </cofactor>
    <text evidence="6">Binds 1 [4Fe-4S] cluster. The cluster is coordinated with 3 cysteines and an exchangeable S-adenosyl-L-methionine.</text>
</comment>
<dbReference type="NCBIfam" id="TIGR00423">
    <property type="entry name" value="CofH family radical SAM protein"/>
    <property type="match status" value="1"/>
</dbReference>
<evidence type="ECO:0000256" key="1">
    <source>
        <dbReference type="ARBA" id="ARBA00022485"/>
    </source>
</evidence>
<evidence type="ECO:0000256" key="2">
    <source>
        <dbReference type="ARBA" id="ARBA00022691"/>
    </source>
</evidence>
<dbReference type="OrthoDB" id="9802027at2"/>
<dbReference type="SFLD" id="SFLDS00029">
    <property type="entry name" value="Radical_SAM"/>
    <property type="match status" value="1"/>
</dbReference>
<evidence type="ECO:0000256" key="4">
    <source>
        <dbReference type="ARBA" id="ARBA00023004"/>
    </source>
</evidence>
<dbReference type="Pfam" id="PF19288">
    <property type="entry name" value="CofH_C"/>
    <property type="match status" value="1"/>
</dbReference>
<dbReference type="Gene3D" id="3.20.20.70">
    <property type="entry name" value="Aldolase class I"/>
    <property type="match status" value="1"/>
</dbReference>
<evidence type="ECO:0000256" key="3">
    <source>
        <dbReference type="ARBA" id="ARBA00022723"/>
    </source>
</evidence>
<dbReference type="InterPro" id="IPR045567">
    <property type="entry name" value="CofH/MnqC-like_C"/>
</dbReference>
<sequence>MHPLLQKSLSFERLTPEEALLLLKEAEWTEVAQAANAVRHAKLPGKRVGYTVYRIINYTNVCSVNCSFCSFARKAGERGTYVLSLEQIRSKAEDAKKLGADQIFLQGGVNEELPIEYYTDILRMLTQELGMSVRGFSPVELVRIADAHKLTLVELLNILKAAGLSSVPGAGAEILSDRIRKILSPRKLSSLEWRNTLAVCQKNGLPGSANIVIGTQENPEDIIAHLDLVRGLQDETGGVKSFVAWTFQPQTHDFPIRHVTPMEYLKLLGLSRLYLDNIRHIEVSVLGMGKAVGELGLVSGADDINSIVLEENVLESQGIRGIAEAENFIRGAGFTPYRRDLNFTCDL</sequence>
<dbReference type="GO" id="GO:0046872">
    <property type="term" value="F:metal ion binding"/>
    <property type="evidence" value="ECO:0007669"/>
    <property type="project" value="UniProtKB-KW"/>
</dbReference>
<feature type="domain" description="Radical SAM core" evidence="8">
    <location>
        <begin position="48"/>
        <end position="279"/>
    </location>
</feature>
<feature type="binding site" evidence="6">
    <location>
        <position position="62"/>
    </location>
    <ligand>
        <name>[4Fe-4S] cluster</name>
        <dbReference type="ChEBI" id="CHEBI:49883"/>
        <note>4Fe-4S-S-AdoMet</note>
    </ligand>
</feature>
<feature type="binding site" evidence="7">
    <location>
        <position position="173"/>
    </location>
    <ligand>
        <name>S-adenosyl-L-methionine</name>
        <dbReference type="ChEBI" id="CHEBI:59789"/>
    </ligand>
</feature>
<reference evidence="9 10" key="1">
    <citation type="submission" date="2017-11" db="EMBL/GenBank/DDBJ databases">
        <title>Animal gut microbial communities from fecal samples from Wisconsin, USA.</title>
        <authorList>
            <person name="Neumann A."/>
        </authorList>
    </citation>
    <scope>NUCLEOTIDE SEQUENCE [LARGE SCALE GENOMIC DNA]</scope>
    <source>
        <strain evidence="9 10">UWS3</strain>
    </source>
</reference>
<evidence type="ECO:0000313" key="9">
    <source>
        <dbReference type="EMBL" id="PJJ40623.1"/>
    </source>
</evidence>
<dbReference type="RefSeq" id="WP_100424692.1">
    <property type="nucleotide sequence ID" value="NZ_PGEX01000001.1"/>
</dbReference>
<keyword evidence="5 6" id="KW-0411">Iron-sulfur</keyword>
<evidence type="ECO:0000256" key="7">
    <source>
        <dbReference type="PIRSR" id="PIRSR004762-2"/>
    </source>
</evidence>
<dbReference type="InterPro" id="IPR034405">
    <property type="entry name" value="F420"/>
</dbReference>
<accession>A0A2M9A4R2</accession>
<organism evidence="9 10">
    <name type="scientific">Hallerella succinigenes</name>
    <dbReference type="NCBI Taxonomy" id="1896222"/>
    <lineage>
        <taxon>Bacteria</taxon>
        <taxon>Pseudomonadati</taxon>
        <taxon>Fibrobacterota</taxon>
        <taxon>Fibrobacteria</taxon>
        <taxon>Fibrobacterales</taxon>
        <taxon>Fibrobacteraceae</taxon>
        <taxon>Hallerella</taxon>
    </lineage>
</organism>
<dbReference type="GO" id="GO:0044689">
    <property type="term" value="F:7,8-didemethyl-8-hydroxy-5-deazariboflavin synthase activity"/>
    <property type="evidence" value="ECO:0007669"/>
    <property type="project" value="TreeGrafter"/>
</dbReference>
<dbReference type="PANTHER" id="PTHR43076:SF1">
    <property type="entry name" value="LIPOYL SYNTHASE 2"/>
    <property type="match status" value="1"/>
</dbReference>
<dbReference type="SFLD" id="SFLDG01064">
    <property type="entry name" value="F420__menaquinone_cofactor_bio"/>
    <property type="match status" value="1"/>
</dbReference>
<dbReference type="SFLD" id="SFLDF00342">
    <property type="entry name" value="cyclic_dehypoxanthine_futalosi"/>
    <property type="match status" value="1"/>
</dbReference>
<feature type="binding site" evidence="7">
    <location>
        <position position="284"/>
    </location>
    <ligand>
        <name>(3R)-3-methyl-D-ornithine</name>
        <dbReference type="ChEBI" id="CHEBI:64642"/>
    </ligand>
</feature>
<dbReference type="GO" id="GO:0051539">
    <property type="term" value="F:4 iron, 4 sulfur cluster binding"/>
    <property type="evidence" value="ECO:0007669"/>
    <property type="project" value="UniProtKB-KW"/>
</dbReference>
<dbReference type="CDD" id="cd01335">
    <property type="entry name" value="Radical_SAM"/>
    <property type="match status" value="1"/>
</dbReference>
<gene>
    <name evidence="9" type="ORF">BGX16_0556</name>
</gene>
<comment type="caution">
    <text evidence="9">The sequence shown here is derived from an EMBL/GenBank/DDBJ whole genome shotgun (WGS) entry which is preliminary data.</text>
</comment>
<protein>
    <submittedName>
        <fullName evidence="9">De-hypoxanthine futalosine cyclase</fullName>
    </submittedName>
</protein>
<keyword evidence="4 6" id="KW-0408">Iron</keyword>
<dbReference type="AlphaFoldDB" id="A0A2M9A4R2"/>
<keyword evidence="3" id="KW-0479">Metal-binding</keyword>
<dbReference type="SUPFAM" id="SSF102114">
    <property type="entry name" value="Radical SAM enzymes"/>
    <property type="match status" value="1"/>
</dbReference>
<dbReference type="InterPro" id="IPR006638">
    <property type="entry name" value="Elp3/MiaA/NifB-like_rSAM"/>
</dbReference>
<keyword evidence="1 6" id="KW-0004">4Fe-4S</keyword>
<dbReference type="PANTHER" id="PTHR43076">
    <property type="entry name" value="FO SYNTHASE (COFH)"/>
    <property type="match status" value="1"/>
</dbReference>
<evidence type="ECO:0000256" key="5">
    <source>
        <dbReference type="ARBA" id="ARBA00023014"/>
    </source>
</evidence>
<dbReference type="InterPro" id="IPR007197">
    <property type="entry name" value="rSAM"/>
</dbReference>
<dbReference type="InterPro" id="IPR013785">
    <property type="entry name" value="Aldolase_TIM"/>
</dbReference>
<dbReference type="InterPro" id="IPR020050">
    <property type="entry name" value="FO_synthase_su2"/>
</dbReference>
<dbReference type="InterPro" id="IPR058240">
    <property type="entry name" value="rSAM_sf"/>
</dbReference>
<evidence type="ECO:0000256" key="6">
    <source>
        <dbReference type="PIRSR" id="PIRSR004762-1"/>
    </source>
</evidence>
<dbReference type="Pfam" id="PF04055">
    <property type="entry name" value="Radical_SAM"/>
    <property type="match status" value="1"/>
</dbReference>
<proteinExistence type="predicted"/>
<dbReference type="SFLD" id="SFLDG01389">
    <property type="entry name" value="menaquinone_synthsis_involved"/>
    <property type="match status" value="1"/>
</dbReference>
<keyword evidence="2 6" id="KW-0949">S-adenosyl-L-methionine</keyword>
<dbReference type="Proteomes" id="UP000231134">
    <property type="component" value="Unassembled WGS sequence"/>
</dbReference>
<dbReference type="SMART" id="SM00729">
    <property type="entry name" value="Elp3"/>
    <property type="match status" value="1"/>
</dbReference>
<dbReference type="PROSITE" id="PS51918">
    <property type="entry name" value="RADICAL_SAM"/>
    <property type="match status" value="1"/>
</dbReference>
<dbReference type="PIRSF" id="PIRSF004762">
    <property type="entry name" value="CHP00423"/>
    <property type="match status" value="1"/>
</dbReference>
<feature type="binding site" evidence="7">
    <location>
        <position position="68"/>
    </location>
    <ligand>
        <name>S-adenosyl-L-methionine</name>
        <dbReference type="ChEBI" id="CHEBI:59789"/>
    </ligand>
</feature>
<feature type="binding site" evidence="7">
    <location>
        <position position="306"/>
    </location>
    <ligand>
        <name>(3R)-3-methyl-D-ornithine</name>
        <dbReference type="ChEBI" id="CHEBI:64642"/>
    </ligand>
</feature>
<feature type="binding site" evidence="6">
    <location>
        <position position="66"/>
    </location>
    <ligand>
        <name>[4Fe-4S] cluster</name>
        <dbReference type="ChEBI" id="CHEBI:49883"/>
        <note>4Fe-4S-S-AdoMet</note>
    </ligand>
</feature>
<evidence type="ECO:0000259" key="8">
    <source>
        <dbReference type="PROSITE" id="PS51918"/>
    </source>
</evidence>
<feature type="binding site" evidence="6">
    <location>
        <position position="69"/>
    </location>
    <ligand>
        <name>[4Fe-4S] cluster</name>
        <dbReference type="ChEBI" id="CHEBI:49883"/>
        <note>4Fe-4S-S-AdoMet</note>
    </ligand>
</feature>
<evidence type="ECO:0000313" key="10">
    <source>
        <dbReference type="Proteomes" id="UP000231134"/>
    </source>
</evidence>
<keyword evidence="10" id="KW-1185">Reference proteome</keyword>
<name>A0A2M9A4R2_9BACT</name>
<feature type="binding site" evidence="7">
    <location>
        <position position="137"/>
    </location>
    <ligand>
        <name>(3R)-3-methyl-D-ornithine</name>
        <dbReference type="ChEBI" id="CHEBI:64642"/>
    </ligand>
</feature>
<dbReference type="GO" id="GO:0016765">
    <property type="term" value="F:transferase activity, transferring alkyl or aryl (other than methyl) groups"/>
    <property type="evidence" value="ECO:0007669"/>
    <property type="project" value="InterPro"/>
</dbReference>